<evidence type="ECO:0000313" key="1">
    <source>
        <dbReference type="EMBL" id="SUX35055.1"/>
    </source>
</evidence>
<gene>
    <name evidence="1" type="ORF">NCTC8684_03919</name>
</gene>
<dbReference type="Gene3D" id="3.40.1410.10">
    <property type="entry name" value="Chorismate lyase-like"/>
    <property type="match status" value="1"/>
</dbReference>
<reference evidence="1 2" key="1">
    <citation type="submission" date="2018-06" db="EMBL/GenBank/DDBJ databases">
        <authorList>
            <consortium name="Pathogen Informatics"/>
            <person name="Doyle S."/>
        </authorList>
    </citation>
    <scope>NUCLEOTIDE SEQUENCE [LARGE SCALE GENOMIC DNA]</scope>
    <source>
        <strain evidence="1 2">NCTC8684</strain>
    </source>
</reference>
<sequence length="252" mass="28004">MFILLLVKIDEASRPDCLRLHPTAPTVVGLDAARRAAAGRPGPRRRLVLPGWQDGAATRVKAQALLQTLNATLLSNPSATRTLQQWCGDHKLAPEARIRALRDTATRKPADAEIRSQLRVGADEPIGYRRVQLACGDRVLSEADNWYVPSRLTVEMNRLLDTSDTPFGTAVKALNFTRRTESAKLLWSPLPQGWETRPLPTADAGRGLDIPEQVLQHRAVLYKDGNTPFSLVVETYRRDLFAFALNPQENGR</sequence>
<proteinExistence type="predicted"/>
<protein>
    <submittedName>
        <fullName evidence="1">Uncharacterized protein</fullName>
    </submittedName>
</protein>
<organism evidence="1 2">
    <name type="scientific">Chromobacterium violaceum</name>
    <dbReference type="NCBI Taxonomy" id="536"/>
    <lineage>
        <taxon>Bacteria</taxon>
        <taxon>Pseudomonadati</taxon>
        <taxon>Pseudomonadota</taxon>
        <taxon>Betaproteobacteria</taxon>
        <taxon>Neisseriales</taxon>
        <taxon>Chromobacteriaceae</taxon>
        <taxon>Chromobacterium</taxon>
    </lineage>
</organism>
<dbReference type="Proteomes" id="UP000254029">
    <property type="component" value="Unassembled WGS sequence"/>
</dbReference>
<comment type="caution">
    <text evidence="1">The sequence shown here is derived from an EMBL/GenBank/DDBJ whole genome shotgun (WGS) entry which is preliminary data.</text>
</comment>
<name>A0AAX2MF39_CHRVL</name>
<dbReference type="EMBL" id="UIGR01000001">
    <property type="protein sequence ID" value="SUX35055.1"/>
    <property type="molecule type" value="Genomic_DNA"/>
</dbReference>
<evidence type="ECO:0000313" key="2">
    <source>
        <dbReference type="Proteomes" id="UP000254029"/>
    </source>
</evidence>
<accession>A0AAX2MF39</accession>
<dbReference type="AlphaFoldDB" id="A0AAX2MF39"/>
<dbReference type="InterPro" id="IPR028978">
    <property type="entry name" value="Chorismate_lyase_/UTRA_dom_sf"/>
</dbReference>
<dbReference type="SUPFAM" id="SSF64288">
    <property type="entry name" value="Chorismate lyase-like"/>
    <property type="match status" value="1"/>
</dbReference>